<dbReference type="Proteomes" id="UP000027120">
    <property type="component" value="Unassembled WGS sequence"/>
</dbReference>
<reference evidence="8 9" key="1">
    <citation type="submission" date="2014-04" db="EMBL/GenBank/DDBJ databases">
        <authorList>
            <consortium name="International Citrus Genome Consortium"/>
            <person name="Gmitter F."/>
            <person name="Chen C."/>
            <person name="Farmerie W."/>
            <person name="Harkins T."/>
            <person name="Desany B."/>
            <person name="Mohiuddin M."/>
            <person name="Kodira C."/>
            <person name="Borodovsky M."/>
            <person name="Lomsadze A."/>
            <person name="Burns P."/>
            <person name="Jenkins J."/>
            <person name="Prochnik S."/>
            <person name="Shu S."/>
            <person name="Chapman J."/>
            <person name="Pitluck S."/>
            <person name="Schmutz J."/>
            <person name="Rokhsar D."/>
        </authorList>
    </citation>
    <scope>NUCLEOTIDE SEQUENCE</scope>
</reference>
<dbReference type="AlphaFoldDB" id="A0A067FG63"/>
<keyword evidence="2 6" id="KW-0812">Transmembrane</keyword>
<evidence type="ECO:0000256" key="3">
    <source>
        <dbReference type="ARBA" id="ARBA00022989"/>
    </source>
</evidence>
<dbReference type="GO" id="GO:0016020">
    <property type="term" value="C:membrane"/>
    <property type="evidence" value="ECO:0007669"/>
    <property type="project" value="UniProtKB-SubCell"/>
</dbReference>
<evidence type="ECO:0000259" key="7">
    <source>
        <dbReference type="Pfam" id="PF03168"/>
    </source>
</evidence>
<evidence type="ECO:0000256" key="1">
    <source>
        <dbReference type="ARBA" id="ARBA00004167"/>
    </source>
</evidence>
<dbReference type="Pfam" id="PF03168">
    <property type="entry name" value="LEA_2"/>
    <property type="match status" value="1"/>
</dbReference>
<dbReference type="InterPro" id="IPR004864">
    <property type="entry name" value="LEA_2"/>
</dbReference>
<dbReference type="eggNOG" id="ENOG502QUZX">
    <property type="taxonomic scope" value="Eukaryota"/>
</dbReference>
<dbReference type="SUPFAM" id="SSF117070">
    <property type="entry name" value="LEA14-like"/>
    <property type="match status" value="1"/>
</dbReference>
<evidence type="ECO:0000313" key="9">
    <source>
        <dbReference type="Proteomes" id="UP000027120"/>
    </source>
</evidence>
<dbReference type="EMBL" id="KK784900">
    <property type="protein sequence ID" value="KDO66384.1"/>
    <property type="molecule type" value="Genomic_DNA"/>
</dbReference>
<evidence type="ECO:0000256" key="2">
    <source>
        <dbReference type="ARBA" id="ARBA00022692"/>
    </source>
</evidence>
<dbReference type="PANTHER" id="PTHR31234">
    <property type="entry name" value="LATE EMBRYOGENESIS ABUNDANT (LEA) HYDROXYPROLINE-RICH GLYCOPROTEIN FAMILY"/>
    <property type="match status" value="1"/>
</dbReference>
<dbReference type="GO" id="GO:0098542">
    <property type="term" value="P:defense response to other organism"/>
    <property type="evidence" value="ECO:0007669"/>
    <property type="project" value="InterPro"/>
</dbReference>
<feature type="domain" description="Late embryogenesis abundant protein LEA-2 subgroup" evidence="7">
    <location>
        <begin position="127"/>
        <end position="230"/>
    </location>
</feature>
<dbReference type="InterPro" id="IPR044839">
    <property type="entry name" value="NDR1-like"/>
</dbReference>
<dbReference type="PANTHER" id="PTHR31234:SF70">
    <property type="entry name" value="LATE EMBRYOGENESIS ABUNDANT PROTEIN LEA-2 SUBGROUP DOMAIN-CONTAINING PROTEIN"/>
    <property type="match status" value="1"/>
</dbReference>
<evidence type="ECO:0000256" key="4">
    <source>
        <dbReference type="ARBA" id="ARBA00023136"/>
    </source>
</evidence>
<organism evidence="8 9">
    <name type="scientific">Citrus sinensis</name>
    <name type="common">Sweet orange</name>
    <name type="synonym">Citrus aurantium var. sinensis</name>
    <dbReference type="NCBI Taxonomy" id="2711"/>
    <lineage>
        <taxon>Eukaryota</taxon>
        <taxon>Viridiplantae</taxon>
        <taxon>Streptophyta</taxon>
        <taxon>Embryophyta</taxon>
        <taxon>Tracheophyta</taxon>
        <taxon>Spermatophyta</taxon>
        <taxon>Magnoliopsida</taxon>
        <taxon>eudicotyledons</taxon>
        <taxon>Gunneridae</taxon>
        <taxon>Pentapetalae</taxon>
        <taxon>rosids</taxon>
        <taxon>malvids</taxon>
        <taxon>Sapindales</taxon>
        <taxon>Rutaceae</taxon>
        <taxon>Aurantioideae</taxon>
        <taxon>Citrus</taxon>
    </lineage>
</organism>
<accession>A0A067FG63</accession>
<feature type="transmembrane region" description="Helical" evidence="6">
    <location>
        <begin position="66"/>
        <end position="93"/>
    </location>
</feature>
<sequence length="255" mass="28264">MAERIHPETTPRNEQEPSHPPAPAAAGTYVIQIPKDQIYRVPPPENADRIKGLSRRRRKSRSTTCCCFRFCCCSLLLLVLLLAIAAGVFYLVFRPESPNYSVDGVSIAGLNLTSPSSVVSPRFDVSVTADNPNDKIGIYYERGSSVEVSYKDVALCDGEWPQFYQPSNNVTVFKTLLKGSSIELTSAMRKDLVAAQTSGKTVPFKVNLRVPVKIKVGSVKTWTIKVKVRCDLTVDKLTSQSKIVSKDCDYSVKLW</sequence>
<keyword evidence="3 6" id="KW-1133">Transmembrane helix</keyword>
<comment type="subcellular location">
    <subcellularLocation>
        <location evidence="1">Membrane</location>
        <topology evidence="1">Single-pass membrane protein</topology>
    </subcellularLocation>
</comment>
<feature type="region of interest" description="Disordered" evidence="5">
    <location>
        <begin position="1"/>
        <end position="26"/>
    </location>
</feature>
<evidence type="ECO:0000256" key="5">
    <source>
        <dbReference type="SAM" id="MobiDB-lite"/>
    </source>
</evidence>
<feature type="compositionally biased region" description="Basic and acidic residues" evidence="5">
    <location>
        <begin position="1"/>
        <end position="17"/>
    </location>
</feature>
<evidence type="ECO:0000256" key="6">
    <source>
        <dbReference type="SAM" id="Phobius"/>
    </source>
</evidence>
<evidence type="ECO:0000313" key="8">
    <source>
        <dbReference type="EMBL" id="KDO66384.1"/>
    </source>
</evidence>
<proteinExistence type="predicted"/>
<gene>
    <name evidence="8" type="ORF">CISIN_1g025262mg</name>
</gene>
<keyword evidence="4 6" id="KW-0472">Membrane</keyword>
<name>A0A067FG63_CITSI</name>
<dbReference type="PaxDb" id="2711-XP_006470441.1"/>
<dbReference type="STRING" id="2711.A0A067FG63"/>
<protein>
    <recommendedName>
        <fullName evidence="7">Late embryogenesis abundant protein LEA-2 subgroup domain-containing protein</fullName>
    </recommendedName>
</protein>
<keyword evidence="9" id="KW-1185">Reference proteome</keyword>